<feature type="transmembrane region" description="Helical" evidence="1">
    <location>
        <begin position="64"/>
        <end position="85"/>
    </location>
</feature>
<dbReference type="EMBL" id="BARU01018628">
    <property type="protein sequence ID" value="GAH58726.1"/>
    <property type="molecule type" value="Genomic_DNA"/>
</dbReference>
<gene>
    <name evidence="2" type="ORF">S03H2_30775</name>
</gene>
<name>X1GLD4_9ZZZZ</name>
<evidence type="ECO:0000313" key="2">
    <source>
        <dbReference type="EMBL" id="GAH58726.1"/>
    </source>
</evidence>
<feature type="transmembrane region" description="Helical" evidence="1">
    <location>
        <begin position="121"/>
        <end position="139"/>
    </location>
</feature>
<feature type="transmembrane region" description="Helical" evidence="1">
    <location>
        <begin position="38"/>
        <end position="58"/>
    </location>
</feature>
<dbReference type="Pfam" id="PF06197">
    <property type="entry name" value="DUF998"/>
    <property type="match status" value="1"/>
</dbReference>
<dbReference type="AlphaFoldDB" id="X1GLD4"/>
<reference evidence="2" key="1">
    <citation type="journal article" date="2014" name="Front. Microbiol.">
        <title>High frequency of phylogenetically diverse reductive dehalogenase-homologous genes in deep subseafloor sedimentary metagenomes.</title>
        <authorList>
            <person name="Kawai M."/>
            <person name="Futagami T."/>
            <person name="Toyoda A."/>
            <person name="Takaki Y."/>
            <person name="Nishi S."/>
            <person name="Hori S."/>
            <person name="Arai W."/>
            <person name="Tsubouchi T."/>
            <person name="Morono Y."/>
            <person name="Uchiyama I."/>
            <person name="Ito T."/>
            <person name="Fujiyama A."/>
            <person name="Inagaki F."/>
            <person name="Takami H."/>
        </authorList>
    </citation>
    <scope>NUCLEOTIDE SEQUENCE</scope>
    <source>
        <strain evidence="2">Expedition CK06-06</strain>
    </source>
</reference>
<comment type="caution">
    <text evidence="2">The sequence shown here is derived from an EMBL/GenBank/DDBJ whole genome shotgun (WGS) entry which is preliminary data.</text>
</comment>
<keyword evidence="1" id="KW-0812">Transmembrane</keyword>
<keyword evidence="1" id="KW-0472">Membrane</keyword>
<dbReference type="InterPro" id="IPR009339">
    <property type="entry name" value="DUF998"/>
</dbReference>
<protein>
    <recommendedName>
        <fullName evidence="3">DUF998 domain-containing protein</fullName>
    </recommendedName>
</protein>
<evidence type="ECO:0000256" key="1">
    <source>
        <dbReference type="SAM" id="Phobius"/>
    </source>
</evidence>
<feature type="transmembrane region" description="Helical" evidence="1">
    <location>
        <begin position="12"/>
        <end position="31"/>
    </location>
</feature>
<organism evidence="2">
    <name type="scientific">marine sediment metagenome</name>
    <dbReference type="NCBI Taxonomy" id="412755"/>
    <lineage>
        <taxon>unclassified sequences</taxon>
        <taxon>metagenomes</taxon>
        <taxon>ecological metagenomes</taxon>
    </lineage>
</organism>
<feature type="non-terminal residue" evidence="2">
    <location>
        <position position="1"/>
    </location>
</feature>
<sequence>YAISDLYVTGTFNYGMIISGILYFAFTVGLYKTMAEKIGVFFLAISTIGLIGLGIFPIPYPLHFPFSIIFFLFTGIAFAFIGFIEKPIPFFEHRMHLFARFVFVVIAFSFIPFVIFEGIVIAEGTIFIPASIWCMVYGIKMMTVE</sequence>
<feature type="transmembrane region" description="Helical" evidence="1">
    <location>
        <begin position="97"/>
        <end position="115"/>
    </location>
</feature>
<evidence type="ECO:0008006" key="3">
    <source>
        <dbReference type="Google" id="ProtNLM"/>
    </source>
</evidence>
<keyword evidence="1" id="KW-1133">Transmembrane helix</keyword>
<proteinExistence type="predicted"/>
<accession>X1GLD4</accession>